<proteinExistence type="predicted"/>
<reference evidence="1 2" key="1">
    <citation type="journal article" date="2014" name="Am. J. Bot.">
        <title>Genome assembly and annotation for red clover (Trifolium pratense; Fabaceae).</title>
        <authorList>
            <person name="Istvanek J."/>
            <person name="Jaros M."/>
            <person name="Krenek A."/>
            <person name="Repkova J."/>
        </authorList>
    </citation>
    <scope>NUCLEOTIDE SEQUENCE [LARGE SCALE GENOMIC DNA]</scope>
    <source>
        <strain evidence="2">cv. Tatra</strain>
        <tissue evidence="1">Young leaves</tissue>
    </source>
</reference>
<feature type="non-terminal residue" evidence="1">
    <location>
        <position position="1"/>
    </location>
</feature>
<reference evidence="1 2" key="2">
    <citation type="journal article" date="2017" name="Front. Plant Sci.">
        <title>Gene Classification and Mining of Molecular Markers Useful in Red Clover (Trifolium pratense) Breeding.</title>
        <authorList>
            <person name="Istvanek J."/>
            <person name="Dluhosova J."/>
            <person name="Dluhos P."/>
            <person name="Patkova L."/>
            <person name="Nedelnik J."/>
            <person name="Repkova J."/>
        </authorList>
    </citation>
    <scope>NUCLEOTIDE SEQUENCE [LARGE SCALE GENOMIC DNA]</scope>
    <source>
        <strain evidence="2">cv. Tatra</strain>
        <tissue evidence="1">Young leaves</tissue>
    </source>
</reference>
<protein>
    <submittedName>
        <fullName evidence="1">Uncharacterized protein</fullName>
    </submittedName>
</protein>
<gene>
    <name evidence="1" type="ORF">L195_g049697</name>
</gene>
<accession>A0A2K3JPX3</accession>
<evidence type="ECO:0000313" key="2">
    <source>
        <dbReference type="Proteomes" id="UP000236291"/>
    </source>
</evidence>
<name>A0A2K3JPX3_TRIPR</name>
<evidence type="ECO:0000313" key="1">
    <source>
        <dbReference type="EMBL" id="PNX56084.1"/>
    </source>
</evidence>
<comment type="caution">
    <text evidence="1">The sequence shown here is derived from an EMBL/GenBank/DDBJ whole genome shotgun (WGS) entry which is preliminary data.</text>
</comment>
<organism evidence="1 2">
    <name type="scientific">Trifolium pratense</name>
    <name type="common">Red clover</name>
    <dbReference type="NCBI Taxonomy" id="57577"/>
    <lineage>
        <taxon>Eukaryota</taxon>
        <taxon>Viridiplantae</taxon>
        <taxon>Streptophyta</taxon>
        <taxon>Embryophyta</taxon>
        <taxon>Tracheophyta</taxon>
        <taxon>Spermatophyta</taxon>
        <taxon>Magnoliopsida</taxon>
        <taxon>eudicotyledons</taxon>
        <taxon>Gunneridae</taxon>
        <taxon>Pentapetalae</taxon>
        <taxon>rosids</taxon>
        <taxon>fabids</taxon>
        <taxon>Fabales</taxon>
        <taxon>Fabaceae</taxon>
        <taxon>Papilionoideae</taxon>
        <taxon>50 kb inversion clade</taxon>
        <taxon>NPAAA clade</taxon>
        <taxon>Hologalegina</taxon>
        <taxon>IRL clade</taxon>
        <taxon>Trifolieae</taxon>
        <taxon>Trifolium</taxon>
    </lineage>
</organism>
<dbReference type="AlphaFoldDB" id="A0A2K3JPX3"/>
<dbReference type="EMBL" id="ASHM01073834">
    <property type="protein sequence ID" value="PNX56084.1"/>
    <property type="molecule type" value="Genomic_DNA"/>
</dbReference>
<sequence length="39" mass="4356">GFKSSCLPTLWYLLLERAFMLATLVRELLALGFCYCVGG</sequence>
<dbReference type="Proteomes" id="UP000236291">
    <property type="component" value="Unassembled WGS sequence"/>
</dbReference>